<keyword evidence="2" id="KW-0472">Membrane</keyword>
<proteinExistence type="predicted"/>
<evidence type="ECO:0000256" key="1">
    <source>
        <dbReference type="SAM" id="MobiDB-lite"/>
    </source>
</evidence>
<dbReference type="RefSeq" id="WP_117395019.1">
    <property type="nucleotide sequence ID" value="NZ_CP021330.1"/>
</dbReference>
<accession>A0A2R4MBV4</accession>
<organism evidence="3 4">
    <name type="scientific">Maritalea myrionectae</name>
    <dbReference type="NCBI Taxonomy" id="454601"/>
    <lineage>
        <taxon>Bacteria</taxon>
        <taxon>Pseudomonadati</taxon>
        <taxon>Pseudomonadota</taxon>
        <taxon>Alphaproteobacteria</taxon>
        <taxon>Hyphomicrobiales</taxon>
        <taxon>Devosiaceae</taxon>
        <taxon>Maritalea</taxon>
    </lineage>
</organism>
<evidence type="ECO:0000256" key="2">
    <source>
        <dbReference type="SAM" id="Phobius"/>
    </source>
</evidence>
<feature type="transmembrane region" description="Helical" evidence="2">
    <location>
        <begin position="114"/>
        <end position="133"/>
    </location>
</feature>
<feature type="transmembrane region" description="Helical" evidence="2">
    <location>
        <begin position="145"/>
        <end position="171"/>
    </location>
</feature>
<dbReference type="Proteomes" id="UP000258927">
    <property type="component" value="Chromosome"/>
</dbReference>
<name>A0A2R4MBV4_9HYPH</name>
<feature type="transmembrane region" description="Helical" evidence="2">
    <location>
        <begin position="29"/>
        <end position="51"/>
    </location>
</feature>
<feature type="compositionally biased region" description="Basic and acidic residues" evidence="1">
    <location>
        <begin position="12"/>
        <end position="21"/>
    </location>
</feature>
<dbReference type="EMBL" id="CP021330">
    <property type="protein sequence ID" value="AVX03349.1"/>
    <property type="molecule type" value="Genomic_DNA"/>
</dbReference>
<protein>
    <submittedName>
        <fullName evidence="3">Uncharacterized protein</fullName>
    </submittedName>
</protein>
<keyword evidence="4" id="KW-1185">Reference proteome</keyword>
<dbReference type="AlphaFoldDB" id="A0A2R4MBV4"/>
<keyword evidence="2" id="KW-0812">Transmembrane</keyword>
<feature type="region of interest" description="Disordered" evidence="1">
    <location>
        <begin position="1"/>
        <end position="21"/>
    </location>
</feature>
<evidence type="ECO:0000313" key="4">
    <source>
        <dbReference type="Proteomes" id="UP000258927"/>
    </source>
</evidence>
<dbReference type="STRING" id="1122213.GCA_000423365_01981"/>
<gene>
    <name evidence="3" type="ORF">MXMO3_00817</name>
</gene>
<sequence length="178" mass="18826">MSNVVKFQPPPKRKEEPKEKSPQDKAVRFLWISAVAGPLGSALLLVILFGFSDIGRALSNPTVSGYWVQLAQGLGFALVLGVAALPFSLVALGSYARAVGKGRALMRSTFIRRAVIAGGLYGLAVVAILMVLLSQSVSSVGVVQILFSLVLSVIAGTAVSFVWAQVIWMLASPTAKRD</sequence>
<keyword evidence="2" id="KW-1133">Transmembrane helix</keyword>
<evidence type="ECO:0000313" key="3">
    <source>
        <dbReference type="EMBL" id="AVX03349.1"/>
    </source>
</evidence>
<feature type="transmembrane region" description="Helical" evidence="2">
    <location>
        <begin position="71"/>
        <end position="93"/>
    </location>
</feature>
<dbReference type="KEGG" id="mmyr:MXMO3_00817"/>
<reference evidence="3 4" key="1">
    <citation type="submission" date="2017-05" db="EMBL/GenBank/DDBJ databases">
        <title>Genome Analysis of Maritalea myrionectae HL2708#5.</title>
        <authorList>
            <consortium name="Cotde Inc.-PKNU"/>
            <person name="Jang D."/>
            <person name="Oh H.-M."/>
        </authorList>
    </citation>
    <scope>NUCLEOTIDE SEQUENCE [LARGE SCALE GENOMIC DNA]</scope>
    <source>
        <strain evidence="3 4">HL2708#5</strain>
    </source>
</reference>